<dbReference type="Gene3D" id="2.40.128.110">
    <property type="entry name" value="Lipid/polyisoprenoid-binding, YceI-like"/>
    <property type="match status" value="1"/>
</dbReference>
<comment type="similarity">
    <text evidence="1">Belongs to the UPF0312 family.</text>
</comment>
<dbReference type="Proteomes" id="UP000006666">
    <property type="component" value="Chromosome"/>
</dbReference>
<dbReference type="SUPFAM" id="SSF101874">
    <property type="entry name" value="YceI-like"/>
    <property type="match status" value="1"/>
</dbReference>
<dbReference type="AlphaFoldDB" id="C7NGA4"/>
<feature type="domain" description="Lipid/polyisoprenoid-binding YceI-like" evidence="2">
    <location>
        <begin position="10"/>
        <end position="178"/>
    </location>
</feature>
<proteinExistence type="inferred from homology"/>
<gene>
    <name evidence="3" type="ordered locus">Ksed_25500</name>
</gene>
<dbReference type="eggNOG" id="COG2353">
    <property type="taxonomic scope" value="Bacteria"/>
</dbReference>
<evidence type="ECO:0000313" key="3">
    <source>
        <dbReference type="EMBL" id="ACV07513.1"/>
    </source>
</evidence>
<dbReference type="RefSeq" id="WP_015780439.1">
    <property type="nucleotide sequence ID" value="NC_013169.1"/>
</dbReference>
<dbReference type="SMART" id="SM00867">
    <property type="entry name" value="YceI"/>
    <property type="match status" value="1"/>
</dbReference>
<evidence type="ECO:0000259" key="2">
    <source>
        <dbReference type="SMART" id="SM00867"/>
    </source>
</evidence>
<organism evidence="3 4">
    <name type="scientific">Kytococcus sedentarius (strain ATCC 14392 / DSM 20547 / JCM 11482 / CCUG 33030 / NBRC 15357 / NCTC 11040 / CCM 314 / 541)</name>
    <name type="common">Micrococcus sedentarius</name>
    <dbReference type="NCBI Taxonomy" id="478801"/>
    <lineage>
        <taxon>Bacteria</taxon>
        <taxon>Bacillati</taxon>
        <taxon>Actinomycetota</taxon>
        <taxon>Actinomycetes</taxon>
        <taxon>Micrococcales</taxon>
        <taxon>Kytococcaceae</taxon>
        <taxon>Kytococcus</taxon>
    </lineage>
</organism>
<keyword evidence="4" id="KW-1185">Reference proteome</keyword>
<dbReference type="InterPro" id="IPR007372">
    <property type="entry name" value="Lipid/polyisoprenoid-bd_YceI"/>
</dbReference>
<dbReference type="HOGENOM" id="CLU_071003_3_2_11"/>
<dbReference type="KEGG" id="kse:Ksed_25500"/>
<reference evidence="3 4" key="1">
    <citation type="journal article" date="2009" name="Stand. Genomic Sci.">
        <title>Complete genome sequence of Kytococcus sedentarius type strain (541).</title>
        <authorList>
            <person name="Sims D."/>
            <person name="Brettin T."/>
            <person name="Detter J.C."/>
            <person name="Han C."/>
            <person name="Lapidus A."/>
            <person name="Copeland A."/>
            <person name="Glavina Del Rio T."/>
            <person name="Nolan M."/>
            <person name="Chen F."/>
            <person name="Lucas S."/>
            <person name="Tice H."/>
            <person name="Cheng J.F."/>
            <person name="Bruce D."/>
            <person name="Goodwin L."/>
            <person name="Pitluck S."/>
            <person name="Ovchinnikova G."/>
            <person name="Pati A."/>
            <person name="Ivanova N."/>
            <person name="Mavrommatis K."/>
            <person name="Chen A."/>
            <person name="Palaniappan K."/>
            <person name="D'haeseleer P."/>
            <person name="Chain P."/>
            <person name="Bristow J."/>
            <person name="Eisen J.A."/>
            <person name="Markowitz V."/>
            <person name="Hugenholtz P."/>
            <person name="Schneider S."/>
            <person name="Goker M."/>
            <person name="Pukall R."/>
            <person name="Kyrpides N.C."/>
            <person name="Klenk H.P."/>
        </authorList>
    </citation>
    <scope>NUCLEOTIDE SEQUENCE [LARGE SCALE GENOMIC DNA]</scope>
    <source>
        <strain evidence="4">ATCC 14392 / DSM 20547 / JCM 11482 / CCUG 33030 / NBRC 15357 / NCTC 11040 / CCM 314 / 541</strain>
    </source>
</reference>
<protein>
    <submittedName>
        <fullName evidence="3">Uncharacterized conserved protein</fullName>
    </submittedName>
</protein>
<dbReference type="Pfam" id="PF04264">
    <property type="entry name" value="YceI"/>
    <property type="match status" value="1"/>
</dbReference>
<dbReference type="PANTHER" id="PTHR34406:SF1">
    <property type="entry name" value="PROTEIN YCEI"/>
    <property type="match status" value="1"/>
</dbReference>
<dbReference type="PANTHER" id="PTHR34406">
    <property type="entry name" value="PROTEIN YCEI"/>
    <property type="match status" value="1"/>
</dbReference>
<dbReference type="EMBL" id="CP001686">
    <property type="protein sequence ID" value="ACV07513.1"/>
    <property type="molecule type" value="Genomic_DNA"/>
</dbReference>
<dbReference type="InterPro" id="IPR036761">
    <property type="entry name" value="TTHA0802/YceI-like_sf"/>
</dbReference>
<name>C7NGA4_KYTSD</name>
<accession>C7NGA4</accession>
<evidence type="ECO:0000256" key="1">
    <source>
        <dbReference type="ARBA" id="ARBA00008812"/>
    </source>
</evidence>
<sequence length="181" mass="19655">MSTLTELNGTYTIDPTHSRIGFVTRHAMVTKVRGNFNDFEGSATTGAGLENATIELTAQTASVDTRNEQRDGHLRTGDFFDAEQYPALTFRSTEVTAADADTLRVTGDLTIKDVTQPVTIDFDYEGAAVDPYGNQRIGFEGRTKIARSDFGLTFNATLETGGVLVSEDVTLEFEISAIKNA</sequence>
<evidence type="ECO:0000313" key="4">
    <source>
        <dbReference type="Proteomes" id="UP000006666"/>
    </source>
</evidence>
<dbReference type="STRING" id="478801.Ksed_25500"/>